<sequence>MLIPGPVNVPRSVAQNSSVVVNHRSEKFRNVVAELETLMKEAFSSSRVALLTGSGTLAVESMVFSLLSKNERVIVLTYGEFSERLLDSVRKRGASPSVYRKPFGQGFSTDEVKDIIESNKDATAIAFVHNETSTGIAFRKLKEVVKIAKDAGLKVLVDSVSGFAAYEIRVNEWGIDAVATGSQKALASVPGLGLVGLSEDGIKELQEDVPNYLNVKLHLNFQDKRETPFTPAVGVFFATLRAAELLRLEGIERRWRRHESCARYVRKIAQNAGFSLLGDESNFSNTVVAGVPPISPGSMIKELSRRGIEISGGMGELKDKIIRIGTLGMIDDRAVLRLRYALSDILKIDLTEQPPEECKLPESIIQEMDWDN</sequence>
<keyword evidence="7" id="KW-0032">Aminotransferase</keyword>
<keyword evidence="7" id="KW-0808">Transferase</keyword>
<evidence type="ECO:0000256" key="2">
    <source>
        <dbReference type="ARBA" id="ARBA00009236"/>
    </source>
</evidence>
<dbReference type="STRING" id="1006006.Mcup_0554"/>
<evidence type="ECO:0000256" key="1">
    <source>
        <dbReference type="ARBA" id="ARBA00001933"/>
    </source>
</evidence>
<gene>
    <name evidence="7" type="ordered locus">Mcup_0554</name>
</gene>
<dbReference type="InterPro" id="IPR000192">
    <property type="entry name" value="Aminotrans_V_dom"/>
</dbReference>
<comment type="cofactor">
    <cofactor evidence="1 5">
        <name>pyridoxal 5'-phosphate</name>
        <dbReference type="ChEBI" id="CHEBI:597326"/>
    </cofactor>
</comment>
<evidence type="ECO:0000256" key="4">
    <source>
        <dbReference type="RuleBase" id="RU004075"/>
    </source>
</evidence>
<dbReference type="Proteomes" id="UP000007812">
    <property type="component" value="Chromosome"/>
</dbReference>
<proteinExistence type="inferred from homology"/>
<evidence type="ECO:0000313" key="7">
    <source>
        <dbReference type="EMBL" id="AEB94661.1"/>
    </source>
</evidence>
<dbReference type="InterPro" id="IPR024169">
    <property type="entry name" value="SP_NH2Trfase/AEP_transaminase"/>
</dbReference>
<dbReference type="GO" id="GO:0008453">
    <property type="term" value="F:alanine-glyoxylate transaminase activity"/>
    <property type="evidence" value="ECO:0007669"/>
    <property type="project" value="TreeGrafter"/>
</dbReference>
<dbReference type="SUPFAM" id="SSF53383">
    <property type="entry name" value="PLP-dependent transferases"/>
    <property type="match status" value="1"/>
</dbReference>
<protein>
    <submittedName>
        <fullName evidence="7">Aminotransferase, class V</fullName>
    </submittedName>
</protein>
<accession>F4G0P2</accession>
<dbReference type="eggNOG" id="arCOG00082">
    <property type="taxonomic scope" value="Archaea"/>
</dbReference>
<evidence type="ECO:0000256" key="3">
    <source>
        <dbReference type="ARBA" id="ARBA00022898"/>
    </source>
</evidence>
<dbReference type="InterPro" id="IPR015421">
    <property type="entry name" value="PyrdxlP-dep_Trfase_major"/>
</dbReference>
<dbReference type="PIRSF" id="PIRSF000524">
    <property type="entry name" value="SPT"/>
    <property type="match status" value="1"/>
</dbReference>
<dbReference type="PATRIC" id="fig|1006006.8.peg.555"/>
<dbReference type="GO" id="GO:0019265">
    <property type="term" value="P:glycine biosynthetic process, by transamination of glyoxylate"/>
    <property type="evidence" value="ECO:0007669"/>
    <property type="project" value="TreeGrafter"/>
</dbReference>
<feature type="domain" description="Aminotransferase class V" evidence="6">
    <location>
        <begin position="21"/>
        <end position="313"/>
    </location>
</feature>
<keyword evidence="8" id="KW-1185">Reference proteome</keyword>
<dbReference type="HOGENOM" id="CLU_027686_1_1_2"/>
<evidence type="ECO:0000313" key="8">
    <source>
        <dbReference type="Proteomes" id="UP000007812"/>
    </source>
</evidence>
<name>F4G0P2_METCR</name>
<dbReference type="InterPro" id="IPR015424">
    <property type="entry name" value="PyrdxlP-dep_Trfase"/>
</dbReference>
<dbReference type="Gene3D" id="3.40.640.10">
    <property type="entry name" value="Type I PLP-dependent aspartate aminotransferase-like (Major domain)"/>
    <property type="match status" value="1"/>
</dbReference>
<dbReference type="Pfam" id="PF00266">
    <property type="entry name" value="Aminotran_5"/>
    <property type="match status" value="1"/>
</dbReference>
<dbReference type="KEGG" id="mcn:Mcup_0554"/>
<dbReference type="GO" id="GO:0004760">
    <property type="term" value="F:L-serine-pyruvate transaminase activity"/>
    <property type="evidence" value="ECO:0007669"/>
    <property type="project" value="TreeGrafter"/>
</dbReference>
<dbReference type="InterPro" id="IPR015422">
    <property type="entry name" value="PyrdxlP-dep_Trfase_small"/>
</dbReference>
<evidence type="ECO:0000259" key="6">
    <source>
        <dbReference type="Pfam" id="PF00266"/>
    </source>
</evidence>
<dbReference type="PANTHER" id="PTHR21152">
    <property type="entry name" value="AMINOTRANSFERASE CLASS V"/>
    <property type="match status" value="1"/>
</dbReference>
<dbReference type="AlphaFoldDB" id="F4G0P2"/>
<comment type="similarity">
    <text evidence="2 4">Belongs to the class-V pyridoxal-phosphate-dependent aminotransferase family.</text>
</comment>
<dbReference type="EMBL" id="CP002656">
    <property type="protein sequence ID" value="AEB94661.1"/>
    <property type="molecule type" value="Genomic_DNA"/>
</dbReference>
<dbReference type="PANTHER" id="PTHR21152:SF39">
    <property type="entry name" value="SOLUBLE HYDROGENASE, SMALL SUBUNIT"/>
    <property type="match status" value="1"/>
</dbReference>
<keyword evidence="3" id="KW-0663">Pyridoxal phosphate</keyword>
<dbReference type="PROSITE" id="PS00595">
    <property type="entry name" value="AA_TRANSFER_CLASS_5"/>
    <property type="match status" value="1"/>
</dbReference>
<organism evidence="7 8">
    <name type="scientific">Metallosphaera cuprina (strain Ar-4)</name>
    <dbReference type="NCBI Taxonomy" id="1006006"/>
    <lineage>
        <taxon>Archaea</taxon>
        <taxon>Thermoproteota</taxon>
        <taxon>Thermoprotei</taxon>
        <taxon>Sulfolobales</taxon>
        <taxon>Sulfolobaceae</taxon>
        <taxon>Metallosphaera</taxon>
    </lineage>
</organism>
<reference evidence="7 8" key="1">
    <citation type="journal article" date="2011" name="J. Bacteriol.">
        <title>Complete genome sequence of Metallosphaera cuprina, a metal sulfide-oxidizing archaeon from a hot spring.</title>
        <authorList>
            <person name="Liu L.J."/>
            <person name="You X.Y."/>
            <person name="Zheng H."/>
            <person name="Wang S."/>
            <person name="Jiang C.Y."/>
            <person name="Liu S.J."/>
        </authorList>
    </citation>
    <scope>NUCLEOTIDE SEQUENCE [LARGE SCALE GENOMIC DNA]</scope>
    <source>
        <strain evidence="7 8">Ar-4</strain>
    </source>
</reference>
<evidence type="ECO:0000256" key="5">
    <source>
        <dbReference type="RuleBase" id="RU004504"/>
    </source>
</evidence>
<dbReference type="Gene3D" id="3.90.1150.10">
    <property type="entry name" value="Aspartate Aminotransferase, domain 1"/>
    <property type="match status" value="1"/>
</dbReference>
<dbReference type="InterPro" id="IPR020578">
    <property type="entry name" value="Aminotrans_V_PyrdxlP_BS"/>
</dbReference>